<comment type="caution">
    <text evidence="12">The sequence shown here is derived from an EMBL/GenBank/DDBJ whole genome shotgun (WGS) entry which is preliminary data.</text>
</comment>
<evidence type="ECO:0000259" key="11">
    <source>
        <dbReference type="Pfam" id="PF09258"/>
    </source>
</evidence>
<feature type="coiled-coil region" evidence="9">
    <location>
        <begin position="84"/>
        <end position="111"/>
    </location>
</feature>
<dbReference type="OrthoDB" id="5954868at2759"/>
<keyword evidence="3" id="KW-0808">Transferase</keyword>
<keyword evidence="6" id="KW-1133">Transmembrane helix</keyword>
<dbReference type="GO" id="GO:0016757">
    <property type="term" value="F:glycosyltransferase activity"/>
    <property type="evidence" value="ECO:0007669"/>
    <property type="project" value="InterPro"/>
</dbReference>
<feature type="domain" description="Glycosyl transferase 64" evidence="11">
    <location>
        <begin position="618"/>
        <end position="858"/>
    </location>
</feature>
<evidence type="ECO:0000256" key="9">
    <source>
        <dbReference type="SAM" id="Coils"/>
    </source>
</evidence>
<evidence type="ECO:0000256" key="7">
    <source>
        <dbReference type="ARBA" id="ARBA00023136"/>
    </source>
</evidence>
<dbReference type="GO" id="GO:0015012">
    <property type="term" value="P:heparan sulfate proteoglycan biosynthetic process"/>
    <property type="evidence" value="ECO:0007669"/>
    <property type="project" value="UniProtKB-ARBA"/>
</dbReference>
<evidence type="ECO:0000256" key="3">
    <source>
        <dbReference type="ARBA" id="ARBA00022679"/>
    </source>
</evidence>
<evidence type="ECO:0000256" key="8">
    <source>
        <dbReference type="ARBA" id="ARBA00023157"/>
    </source>
</evidence>
<evidence type="ECO:0000313" key="13">
    <source>
        <dbReference type="Proteomes" id="UP000215902"/>
    </source>
</evidence>
<evidence type="ECO:0000256" key="5">
    <source>
        <dbReference type="ARBA" id="ARBA00022824"/>
    </source>
</evidence>
<feature type="non-terminal residue" evidence="12">
    <location>
        <position position="1"/>
    </location>
</feature>
<gene>
    <name evidence="12" type="ORF">BOX15_Mlig033285g1</name>
</gene>
<organism evidence="12 13">
    <name type="scientific">Macrostomum lignano</name>
    <dbReference type="NCBI Taxonomy" id="282301"/>
    <lineage>
        <taxon>Eukaryota</taxon>
        <taxon>Metazoa</taxon>
        <taxon>Spiralia</taxon>
        <taxon>Lophotrochozoa</taxon>
        <taxon>Platyhelminthes</taxon>
        <taxon>Rhabditophora</taxon>
        <taxon>Macrostomorpha</taxon>
        <taxon>Macrostomida</taxon>
        <taxon>Macrostomidae</taxon>
        <taxon>Macrostomum</taxon>
    </lineage>
</organism>
<keyword evidence="4" id="KW-0812">Transmembrane</keyword>
<comment type="similarity">
    <text evidence="2">Belongs to the glycosyltransferase 47 family.</text>
</comment>
<proteinExistence type="inferred from homology"/>
<dbReference type="PANTHER" id="PTHR48261:SF4">
    <property type="entry name" value="EXOSTOSIN LIKE GLYCOSYLTRANSFERASE 3"/>
    <property type="match status" value="1"/>
</dbReference>
<dbReference type="STRING" id="282301.A0A267F753"/>
<feature type="domain" description="Exostosin GT47" evidence="10">
    <location>
        <begin position="287"/>
        <end position="457"/>
    </location>
</feature>
<keyword evidence="9" id="KW-0175">Coiled coil</keyword>
<dbReference type="Proteomes" id="UP000215902">
    <property type="component" value="Unassembled WGS sequence"/>
</dbReference>
<comment type="subcellular location">
    <subcellularLocation>
        <location evidence="1">Endoplasmic reticulum membrane</location>
        <topology evidence="1">Single-pass type II membrane protein</topology>
    </subcellularLocation>
</comment>
<dbReference type="InterPro" id="IPR040911">
    <property type="entry name" value="Exostosin_GT47"/>
</dbReference>
<keyword evidence="8" id="KW-1015">Disulfide bond</keyword>
<evidence type="ECO:0008006" key="14">
    <source>
        <dbReference type="Google" id="ProtNLM"/>
    </source>
</evidence>
<accession>A0A267F753</accession>
<dbReference type="SUPFAM" id="SSF53448">
    <property type="entry name" value="Nucleotide-diphospho-sugar transferases"/>
    <property type="match status" value="1"/>
</dbReference>
<dbReference type="PANTHER" id="PTHR48261">
    <property type="entry name" value="ACETYLGLUCOSAMINYLTRANSFERASE"/>
    <property type="match status" value="1"/>
</dbReference>
<dbReference type="GO" id="GO:0005789">
    <property type="term" value="C:endoplasmic reticulum membrane"/>
    <property type="evidence" value="ECO:0007669"/>
    <property type="project" value="UniProtKB-SubCell"/>
</dbReference>
<dbReference type="AlphaFoldDB" id="A0A267F753"/>
<evidence type="ECO:0000256" key="4">
    <source>
        <dbReference type="ARBA" id="ARBA00022692"/>
    </source>
</evidence>
<dbReference type="Gene3D" id="3.90.550.10">
    <property type="entry name" value="Spore Coat Polysaccharide Biosynthesis Protein SpsA, Chain A"/>
    <property type="match status" value="1"/>
</dbReference>
<dbReference type="EMBL" id="NIVC01001306">
    <property type="protein sequence ID" value="PAA69625.1"/>
    <property type="molecule type" value="Genomic_DNA"/>
</dbReference>
<dbReference type="InterPro" id="IPR029044">
    <property type="entry name" value="Nucleotide-diphossugar_trans"/>
</dbReference>
<keyword evidence="7" id="KW-0472">Membrane</keyword>
<evidence type="ECO:0000313" key="12">
    <source>
        <dbReference type="EMBL" id="PAA69625.1"/>
    </source>
</evidence>
<name>A0A267F753_9PLAT</name>
<evidence type="ECO:0000256" key="6">
    <source>
        <dbReference type="ARBA" id="ARBA00022989"/>
    </source>
</evidence>
<keyword evidence="5" id="KW-0256">Endoplasmic reticulum</keyword>
<evidence type="ECO:0000259" key="10">
    <source>
        <dbReference type="Pfam" id="PF03016"/>
    </source>
</evidence>
<evidence type="ECO:0000256" key="2">
    <source>
        <dbReference type="ARBA" id="ARBA00010271"/>
    </source>
</evidence>
<reference evidence="12 13" key="1">
    <citation type="submission" date="2017-06" db="EMBL/GenBank/DDBJ databases">
        <title>A platform for efficient transgenesis in Macrostomum lignano, a flatworm model organism for stem cell research.</title>
        <authorList>
            <person name="Berezikov E."/>
        </authorList>
    </citation>
    <scope>NUCLEOTIDE SEQUENCE [LARGE SCALE GENOMIC DNA]</scope>
    <source>
        <strain evidence="12">DV1</strain>
        <tissue evidence="12">Whole organism</tissue>
    </source>
</reference>
<dbReference type="InterPro" id="IPR004263">
    <property type="entry name" value="Exostosin"/>
</dbReference>
<sequence length="873" mass="96375">RISLLHRHLLFEMRCWRKFGCLLSLAGLLAALCALTVWLGDCSSRCAAQPVSSSSTASPTTPPPLSGRALRLHRRNCADSLAALADLRRVKASVRQELVRMERERTKIMQQIRASRIELANLMRNQRKISADTEIARSDLAALQIRLAEADQRNLPVLRLPLNISTLKSASAVDKASEGNCGLVDCFDYARCGLADQRPRFALLYSATDSLTDAARLLNSSRRLLPDSMSTNVAVRDSCLVLADVGSSSKSTLSAVPAATNLVAMLLLPASAASERLRRGLIAERPRAVVASRYQPSGSYRPGWDIVMPAKAPFRSASDLWAALPPLVPARRPRLLAAPLLPGANSSWWRQISDVDRLVLDELQRLCRSDVVDNLTSKLELPALAGATFCPILAPAGAPLSTLGGQRRLLDCLLAGSVPLILGDMLPPFGDLLEPLWRRAIVRLPRSRSSELAWLLATYSDATLLELRRHGRLLLERHLGTWRAQAATLLTLLNRRLGLPGPAAVGPTGSSALLPGHSRLLMGRVPSHFDETQDYLGAVEPPLDSVLFQHNYTAPAPISQLPNPLLNYPSLPGHPPPPPTDAQFNGSAYGYRPINHSMGTGGVEFSRAAGGNLPAEQFTAVVLSYNRESVLVGSLSKLAGLPYLHSVLVVWNGERPPNPSTVWPDLGGVPLHFIRGPGNSLNNRFLPWSQIRTEAVLSLDDDVYMRQDELVLAFRVWREHRDRIVGFPARFHARSGSGWVYDSNQTCEYSMVLTGAAFLHVHYLHLYSYWLPAALRAEVDRLTNCEDILMNFLVSHVTRKAPIKVTSRWTFPCFGCSQSLYKDDSHFFERSHCINYFSGMFGYNTLLYSQFRADSVLFKTRLGTDKVKCFKYV</sequence>
<dbReference type="InterPro" id="IPR015338">
    <property type="entry name" value="GT64_dom"/>
</dbReference>
<dbReference type="Pfam" id="PF09258">
    <property type="entry name" value="Glyco_transf_64"/>
    <property type="match status" value="1"/>
</dbReference>
<protein>
    <recommendedName>
        <fullName evidence="14">Glycosyl transferase 64 domain-containing protein</fullName>
    </recommendedName>
</protein>
<keyword evidence="13" id="KW-1185">Reference proteome</keyword>
<evidence type="ECO:0000256" key="1">
    <source>
        <dbReference type="ARBA" id="ARBA00004648"/>
    </source>
</evidence>
<dbReference type="Pfam" id="PF03016">
    <property type="entry name" value="Exostosin_GT47"/>
    <property type="match status" value="1"/>
</dbReference>